<sequence>LSKLEKQQQRKEKTRAKGPSESSKERSVPRKEDRSASSGAEGDVSHLAPRDERICGRKDELDPLITLPGGVALPPSQLRMMQEQSIDNTSLAYQGMNREALREMINEVLTLLLGRPAGDSVEVALVCSKNAASHEHKCHQEESTLVLNSFKTSYTSLKLTEDQGGSLLRKIIHGGDRDANKDQELTVVKGKKMMKDKISMECSGMYESEETTMSPCGIVVKIFFQELCKLNSRLKDEIP</sequence>
<feature type="compositionally biased region" description="Basic and acidic residues" evidence="1">
    <location>
        <begin position="22"/>
        <end position="35"/>
    </location>
</feature>
<feature type="non-terminal residue" evidence="2">
    <location>
        <position position="1"/>
    </location>
</feature>
<proteinExistence type="predicted"/>
<gene>
    <name evidence="2" type="ORF">U0070_025259</name>
</gene>
<feature type="region of interest" description="Disordered" evidence="1">
    <location>
        <begin position="1"/>
        <end position="52"/>
    </location>
</feature>
<organism evidence="2 3">
    <name type="scientific">Myodes glareolus</name>
    <name type="common">Bank vole</name>
    <name type="synonym">Clethrionomys glareolus</name>
    <dbReference type="NCBI Taxonomy" id="447135"/>
    <lineage>
        <taxon>Eukaryota</taxon>
        <taxon>Metazoa</taxon>
        <taxon>Chordata</taxon>
        <taxon>Craniata</taxon>
        <taxon>Vertebrata</taxon>
        <taxon>Euteleostomi</taxon>
        <taxon>Mammalia</taxon>
        <taxon>Eutheria</taxon>
        <taxon>Euarchontoglires</taxon>
        <taxon>Glires</taxon>
        <taxon>Rodentia</taxon>
        <taxon>Myomorpha</taxon>
        <taxon>Muroidea</taxon>
        <taxon>Cricetidae</taxon>
        <taxon>Arvicolinae</taxon>
        <taxon>Myodes</taxon>
    </lineage>
</organism>
<comment type="caution">
    <text evidence="2">The sequence shown here is derived from an EMBL/GenBank/DDBJ whole genome shotgun (WGS) entry which is preliminary data.</text>
</comment>
<keyword evidence="3" id="KW-1185">Reference proteome</keyword>
<name>A0AAW0INC1_MYOGA</name>
<evidence type="ECO:0000313" key="3">
    <source>
        <dbReference type="Proteomes" id="UP001488838"/>
    </source>
</evidence>
<evidence type="ECO:0000256" key="1">
    <source>
        <dbReference type="SAM" id="MobiDB-lite"/>
    </source>
</evidence>
<evidence type="ECO:0000313" key="2">
    <source>
        <dbReference type="EMBL" id="KAK7815799.1"/>
    </source>
</evidence>
<dbReference type="Proteomes" id="UP001488838">
    <property type="component" value="Unassembled WGS sequence"/>
</dbReference>
<reference evidence="2 3" key="1">
    <citation type="journal article" date="2023" name="bioRxiv">
        <title>Conserved and derived expression patterns and positive selection on dental genes reveal complex evolutionary context of ever-growing rodent molars.</title>
        <authorList>
            <person name="Calamari Z.T."/>
            <person name="Song A."/>
            <person name="Cohen E."/>
            <person name="Akter M."/>
            <person name="Roy R.D."/>
            <person name="Hallikas O."/>
            <person name="Christensen M.M."/>
            <person name="Li P."/>
            <person name="Marangoni P."/>
            <person name="Jernvall J."/>
            <person name="Klein O.D."/>
        </authorList>
    </citation>
    <scope>NUCLEOTIDE SEQUENCE [LARGE SCALE GENOMIC DNA]</scope>
    <source>
        <strain evidence="2">V071</strain>
    </source>
</reference>
<protein>
    <submittedName>
        <fullName evidence="2">Uncharacterized protein</fullName>
    </submittedName>
</protein>
<feature type="compositionally biased region" description="Basic and acidic residues" evidence="1">
    <location>
        <begin position="1"/>
        <end position="11"/>
    </location>
</feature>
<dbReference type="AlphaFoldDB" id="A0AAW0INC1"/>
<accession>A0AAW0INC1</accession>
<dbReference type="EMBL" id="JBBHLL010000109">
    <property type="protein sequence ID" value="KAK7815799.1"/>
    <property type="molecule type" value="Genomic_DNA"/>
</dbReference>